<dbReference type="AlphaFoldDB" id="A0A4V3HGY6"/>
<keyword evidence="3" id="KW-1185">Reference proteome</keyword>
<dbReference type="Gene3D" id="3.40.30.10">
    <property type="entry name" value="Glutaredoxin"/>
    <property type="match status" value="1"/>
</dbReference>
<dbReference type="CDD" id="cd02955">
    <property type="entry name" value="SSP411"/>
    <property type="match status" value="1"/>
</dbReference>
<dbReference type="Proteomes" id="UP000295066">
    <property type="component" value="Unassembled WGS sequence"/>
</dbReference>
<dbReference type="InterPro" id="IPR036249">
    <property type="entry name" value="Thioredoxin-like_sf"/>
</dbReference>
<name>A0A4V3HGY6_9BACT</name>
<organism evidence="2 3">
    <name type="scientific">Aminivibrio pyruvatiphilus</name>
    <dbReference type="NCBI Taxonomy" id="1005740"/>
    <lineage>
        <taxon>Bacteria</taxon>
        <taxon>Thermotogati</taxon>
        <taxon>Synergistota</taxon>
        <taxon>Synergistia</taxon>
        <taxon>Synergistales</taxon>
        <taxon>Aminobacteriaceae</taxon>
        <taxon>Aminivibrio</taxon>
    </lineage>
</organism>
<dbReference type="InterPro" id="IPR024705">
    <property type="entry name" value="Ssp411"/>
</dbReference>
<dbReference type="PANTHER" id="PTHR42899:SF1">
    <property type="entry name" value="SPERMATOGENESIS-ASSOCIATED PROTEIN 20"/>
    <property type="match status" value="1"/>
</dbReference>
<evidence type="ECO:0000259" key="1">
    <source>
        <dbReference type="Pfam" id="PF03190"/>
    </source>
</evidence>
<protein>
    <recommendedName>
        <fullName evidence="1">Spermatogenesis-associated protein 20-like TRX domain-containing protein</fullName>
    </recommendedName>
</protein>
<feature type="domain" description="Spermatogenesis-associated protein 20-like TRX" evidence="1">
    <location>
        <begin position="6"/>
        <end position="166"/>
    </location>
</feature>
<accession>A0A4V3HGY6</accession>
<dbReference type="GO" id="GO:0005975">
    <property type="term" value="P:carbohydrate metabolic process"/>
    <property type="evidence" value="ECO:0007669"/>
    <property type="project" value="InterPro"/>
</dbReference>
<dbReference type="PIRSF" id="PIRSF006402">
    <property type="entry name" value="UCP006402_thioredoxin"/>
    <property type="match status" value="1"/>
</dbReference>
<proteinExistence type="predicted"/>
<dbReference type="InterPro" id="IPR008928">
    <property type="entry name" value="6-hairpin_glycosidase_sf"/>
</dbReference>
<comment type="caution">
    <text evidence="2">The sequence shown here is derived from an EMBL/GenBank/DDBJ whole genome shotgun (WGS) entry which is preliminary data.</text>
</comment>
<dbReference type="EMBL" id="SORI01000002">
    <property type="protein sequence ID" value="TDY63181.1"/>
    <property type="molecule type" value="Genomic_DNA"/>
</dbReference>
<dbReference type="OrthoDB" id="9762614at2"/>
<evidence type="ECO:0000313" key="3">
    <source>
        <dbReference type="Proteomes" id="UP000295066"/>
    </source>
</evidence>
<evidence type="ECO:0000313" key="2">
    <source>
        <dbReference type="EMBL" id="TDY63181.1"/>
    </source>
</evidence>
<dbReference type="SUPFAM" id="SSF52833">
    <property type="entry name" value="Thioredoxin-like"/>
    <property type="match status" value="1"/>
</dbReference>
<gene>
    <name evidence="2" type="ORF">C8D99_102162</name>
</gene>
<dbReference type="Pfam" id="PF03190">
    <property type="entry name" value="Thioredox_DsbH"/>
    <property type="match status" value="1"/>
</dbReference>
<dbReference type="SUPFAM" id="SSF48208">
    <property type="entry name" value="Six-hairpin glycosidases"/>
    <property type="match status" value="1"/>
</dbReference>
<dbReference type="RefSeq" id="WP_133956099.1">
    <property type="nucleotide sequence ID" value="NZ_SORI01000002.1"/>
</dbReference>
<reference evidence="2 3" key="1">
    <citation type="submission" date="2019-03" db="EMBL/GenBank/DDBJ databases">
        <title>Genomic Encyclopedia of Type Strains, Phase IV (KMG-IV): sequencing the most valuable type-strain genomes for metagenomic binning, comparative biology and taxonomic classification.</title>
        <authorList>
            <person name="Goeker M."/>
        </authorList>
    </citation>
    <scope>NUCLEOTIDE SEQUENCE [LARGE SCALE GENOMIC DNA]</scope>
    <source>
        <strain evidence="2 3">DSM 25964</strain>
    </source>
</reference>
<sequence>MTGRRNLLAGEKSPYLLQHADNPVNWHPWGDDAFRKAREEDKPLFVSIGYATCHWCHVMERESFSDGEVANLLNDACVPVKVDREERPDIDGNFMAVCQMMNGSGGWPLNVFLTPEGLPFFAATYLPKRGTAGRPGMVDMVPRVKWLWKTRREQVMQSAGSIRETLLKEALPAAGPLPGQAQAKAAFDELSRGYDPQWGGFSKEPKFPMPSWLLFLFHYWKRFGEGSAFSMAKNTLSRIWAGGIHDHLGGGIARYATDRRWVLPHFEKMLYDQALLLHTVSEFHREKPDPLFEAFAEDLAGFVLREMTSPEGGFYSAFDADSEGEEGKYYLWTEEQIRNTLSREEAGVFLHSYGVLRGGNFKNEVTGRILGDNVLYMAVPPAEAAARFSLEPEELGGLLASCREKLLAERRKRPAPLLDDKILTDWNGLMIAGLSLAGSVFGRKDWVTAAEKAARFIELKLREKTGRLLHRYRDRDAAIPGFLDDYAFLAWGLTELGAVTGKKEYVLSAAKLMDILLEEFADGKRGGFFPHGGQDANLFLRRKEAYDGAIPSGNAVAMANFIRLAGPAGRKDFPDHARRIGGAFSGHVSKYPLSHAHLLTAVLMF</sequence>
<dbReference type="InterPro" id="IPR004879">
    <property type="entry name" value="Ssp411-like_TRX"/>
</dbReference>
<dbReference type="PANTHER" id="PTHR42899">
    <property type="entry name" value="SPERMATOGENESIS-ASSOCIATED PROTEIN 20"/>
    <property type="match status" value="1"/>
</dbReference>